<dbReference type="Proteomes" id="UP000054921">
    <property type="component" value="Unassembled WGS sequence"/>
</dbReference>
<dbReference type="PATRIC" id="fig|28084.5.peg.943"/>
<dbReference type="GO" id="GO:0016747">
    <property type="term" value="F:acyltransferase activity, transferring groups other than amino-acyl groups"/>
    <property type="evidence" value="ECO:0007669"/>
    <property type="project" value="InterPro"/>
</dbReference>
<dbReference type="InterPro" id="IPR016181">
    <property type="entry name" value="Acyl_CoA_acyltransferase"/>
</dbReference>
<dbReference type="Pfam" id="PF00583">
    <property type="entry name" value="Acetyltransf_1"/>
    <property type="match status" value="1"/>
</dbReference>
<dbReference type="PROSITE" id="PS51186">
    <property type="entry name" value="GNAT"/>
    <property type="match status" value="1"/>
</dbReference>
<dbReference type="RefSeq" id="WP_065235791.1">
    <property type="nucleotide sequence ID" value="NZ_LNXW01000013.1"/>
</dbReference>
<name>A0A0W0S5W5_9GAMM</name>
<organism evidence="2 3">
    <name type="scientific">Legionella cherrii</name>
    <dbReference type="NCBI Taxonomy" id="28084"/>
    <lineage>
        <taxon>Bacteria</taxon>
        <taxon>Pseudomonadati</taxon>
        <taxon>Pseudomonadota</taxon>
        <taxon>Gammaproteobacteria</taxon>
        <taxon>Legionellales</taxon>
        <taxon>Legionellaceae</taxon>
        <taxon>Legionella</taxon>
    </lineage>
</organism>
<keyword evidence="2" id="KW-0808">Transferase</keyword>
<accession>A0A0W0S5W5</accession>
<protein>
    <submittedName>
        <fullName evidence="2">Acetyltransferase (GNAT) family protein</fullName>
    </submittedName>
</protein>
<dbReference type="CDD" id="cd04301">
    <property type="entry name" value="NAT_SF"/>
    <property type="match status" value="1"/>
</dbReference>
<gene>
    <name evidence="2" type="ORF">Lche_0874</name>
</gene>
<evidence type="ECO:0000313" key="3">
    <source>
        <dbReference type="Proteomes" id="UP000054921"/>
    </source>
</evidence>
<dbReference type="InterPro" id="IPR000182">
    <property type="entry name" value="GNAT_dom"/>
</dbReference>
<dbReference type="AlphaFoldDB" id="A0A0W0S5W5"/>
<evidence type="ECO:0000313" key="2">
    <source>
        <dbReference type="EMBL" id="KTC78854.1"/>
    </source>
</evidence>
<sequence length="287" mass="32739">MEGKVDDKVVPPSTPKYVLDYPNKDDISVFFNYVKNESAMAEIYFENEDVEKLEDDTVELFNKNGKLLHKDGKRCDLMLVLRDNGKVIGFIELRLIQNSEDMSQLYSLFVSKDYRCKGLANFMMVQAFNFFVNTRQTQMSVSPTADSLAVYNKFAFYPPDLDDIGISDWFQKTEKERLDELEDSPSKYLLLDLGKESCKHAFKNHCAKALQNVLKFEMSKNLKEDLNINVLGWRKKASAPTLLSKSDLAVLSTPEANKKRKAEVEVVVEEDIQSEAALASGSDKKIR</sequence>
<evidence type="ECO:0000259" key="1">
    <source>
        <dbReference type="PROSITE" id="PS51186"/>
    </source>
</evidence>
<feature type="domain" description="N-acetyltransferase" evidence="1">
    <location>
        <begin position="29"/>
        <end position="223"/>
    </location>
</feature>
<proteinExistence type="predicted"/>
<dbReference type="Gene3D" id="3.40.630.30">
    <property type="match status" value="1"/>
</dbReference>
<dbReference type="EMBL" id="LNXW01000013">
    <property type="protein sequence ID" value="KTC78854.1"/>
    <property type="molecule type" value="Genomic_DNA"/>
</dbReference>
<dbReference type="SUPFAM" id="SSF55729">
    <property type="entry name" value="Acyl-CoA N-acyltransferases (Nat)"/>
    <property type="match status" value="1"/>
</dbReference>
<reference evidence="2 3" key="1">
    <citation type="submission" date="2015-11" db="EMBL/GenBank/DDBJ databases">
        <title>Genomic analysis of 38 Legionella species identifies large and diverse effector repertoires.</title>
        <authorList>
            <person name="Burstein D."/>
            <person name="Amaro F."/>
            <person name="Zusman T."/>
            <person name="Lifshitz Z."/>
            <person name="Cohen O."/>
            <person name="Gilbert J.A."/>
            <person name="Pupko T."/>
            <person name="Shuman H.A."/>
            <person name="Segal G."/>
        </authorList>
    </citation>
    <scope>NUCLEOTIDE SEQUENCE [LARGE SCALE GENOMIC DNA]</scope>
    <source>
        <strain evidence="2 3">ORW</strain>
    </source>
</reference>
<comment type="caution">
    <text evidence="2">The sequence shown here is derived from an EMBL/GenBank/DDBJ whole genome shotgun (WGS) entry which is preliminary data.</text>
</comment>